<dbReference type="OrthoDB" id="25585at2157"/>
<sequence>MWLIPLSKADVERAVRRAYSIATEHAKKVGARVEQIAPKHLYGEKAESYGYSLALGRMSPPLPDASLVVIWGFYNADEYFDYVRFAEGGRVVEWFVEPVAYYPEKTAVWADEPLVLHSGFAIETHTTASEQRDRVYGWPLGFISSPKQAPAPVRSPRKMRQRRQEGGEQQ</sequence>
<protein>
    <submittedName>
        <fullName evidence="2">Uncharacterized protein</fullName>
    </submittedName>
</protein>
<dbReference type="KEGG" id="ttn:TTX_1940"/>
<proteinExistence type="predicted"/>
<dbReference type="RefSeq" id="WP_014127807.1">
    <property type="nucleotide sequence ID" value="NC_016070.1"/>
</dbReference>
<evidence type="ECO:0000313" key="2">
    <source>
        <dbReference type="EMBL" id="CCC82554.1"/>
    </source>
</evidence>
<organism evidence="2 3">
    <name type="scientific">Thermoproteus tenax (strain ATCC 35583 / DSM 2078 / JCM 9277 / NBRC 100435 / Kra 1)</name>
    <dbReference type="NCBI Taxonomy" id="768679"/>
    <lineage>
        <taxon>Archaea</taxon>
        <taxon>Thermoproteota</taxon>
        <taxon>Thermoprotei</taxon>
        <taxon>Thermoproteales</taxon>
        <taxon>Thermoproteaceae</taxon>
        <taxon>Thermoproteus</taxon>
    </lineage>
</organism>
<dbReference type="EMBL" id="FN869859">
    <property type="protein sequence ID" value="CCC82554.1"/>
    <property type="molecule type" value="Genomic_DNA"/>
</dbReference>
<accession>G4RLV9</accession>
<name>G4RLV9_THETK</name>
<reference evidence="2 3" key="1">
    <citation type="journal article" date="2011" name="PLoS ONE">
        <title>The complete genome sequence of Thermoproteus tenax: a physiologically versatile member of the Crenarchaeota.</title>
        <authorList>
            <person name="Siebers B."/>
            <person name="Zaparty M."/>
            <person name="Raddatz G."/>
            <person name="Tjaden B."/>
            <person name="Albers S.V."/>
            <person name="Bell S.D."/>
            <person name="Blombach F."/>
            <person name="Kletzin A."/>
            <person name="Kyrpides N."/>
            <person name="Lanz C."/>
            <person name="Plagens A."/>
            <person name="Rampp M."/>
            <person name="Rosinus A."/>
            <person name="von Jan M."/>
            <person name="Makarova K.S."/>
            <person name="Klenk H.P."/>
            <person name="Schuster S.C."/>
            <person name="Hensel R."/>
        </authorList>
    </citation>
    <scope>NUCLEOTIDE SEQUENCE [LARGE SCALE GENOMIC DNA]</scope>
    <source>
        <strain evidence="3">ATCC 35583 / DSM 2078 / JCM 9277 / NBRC 100435 / Kra 1</strain>
    </source>
</reference>
<dbReference type="GeneID" id="11262824"/>
<dbReference type="PaxDb" id="768679-TTX_1940"/>
<dbReference type="eggNOG" id="arCOG05695">
    <property type="taxonomic scope" value="Archaea"/>
</dbReference>
<dbReference type="Proteomes" id="UP000002654">
    <property type="component" value="Chromosome"/>
</dbReference>
<gene>
    <name evidence="2" type="ordered locus">TTX_1940</name>
</gene>
<evidence type="ECO:0000313" key="3">
    <source>
        <dbReference type="Proteomes" id="UP000002654"/>
    </source>
</evidence>
<keyword evidence="3" id="KW-1185">Reference proteome</keyword>
<dbReference type="AlphaFoldDB" id="G4RLV9"/>
<dbReference type="HOGENOM" id="CLU_1507443_0_0_2"/>
<feature type="region of interest" description="Disordered" evidence="1">
    <location>
        <begin position="144"/>
        <end position="170"/>
    </location>
</feature>
<evidence type="ECO:0000256" key="1">
    <source>
        <dbReference type="SAM" id="MobiDB-lite"/>
    </source>
</evidence>
<dbReference type="PATRIC" id="fig|768679.9.peg.1963"/>